<dbReference type="Proteomes" id="UP001187531">
    <property type="component" value="Unassembled WGS sequence"/>
</dbReference>
<keyword evidence="1" id="KW-0472">Membrane</keyword>
<accession>A0AA88I3Q6</accession>
<proteinExistence type="predicted"/>
<name>A0AA88I3Q6_ARTSF</name>
<sequence>MLTTIYKFDKSCYKNPTEIIKSLPLLKVHQCSEGYGMTDSVFIKKALIDKYGKGKTCLYVGFLDLHKAFDSVAREFLKDVMLRICLLLLFVSLIVSMYISVSGIIHVGNRFLKLFDIKLRVKQGSTLSPKLFNIFINDVVNFLENRWTPKVTLGT</sequence>
<dbReference type="AlphaFoldDB" id="A0AA88I3Q6"/>
<reference evidence="3" key="1">
    <citation type="submission" date="2023-07" db="EMBL/GenBank/DDBJ databases">
        <title>Chromosome-level genome assembly of Artemia franciscana.</title>
        <authorList>
            <person name="Jo E."/>
        </authorList>
    </citation>
    <scope>NUCLEOTIDE SEQUENCE</scope>
    <source>
        <tissue evidence="3">Whole body</tissue>
    </source>
</reference>
<dbReference type="EMBL" id="JAVRJZ010000007">
    <property type="protein sequence ID" value="KAK2720618.1"/>
    <property type="molecule type" value="Genomic_DNA"/>
</dbReference>
<feature type="domain" description="Reverse transcriptase" evidence="2">
    <location>
        <begin position="1"/>
        <end position="155"/>
    </location>
</feature>
<evidence type="ECO:0000256" key="1">
    <source>
        <dbReference type="SAM" id="Phobius"/>
    </source>
</evidence>
<gene>
    <name evidence="3" type="ORF">QYM36_004493</name>
</gene>
<keyword evidence="1" id="KW-0812">Transmembrane</keyword>
<feature type="transmembrane region" description="Helical" evidence="1">
    <location>
        <begin position="84"/>
        <end position="105"/>
    </location>
</feature>
<dbReference type="PROSITE" id="PS50878">
    <property type="entry name" value="RT_POL"/>
    <property type="match status" value="1"/>
</dbReference>
<dbReference type="Pfam" id="PF00078">
    <property type="entry name" value="RVT_1"/>
    <property type="match status" value="1"/>
</dbReference>
<protein>
    <recommendedName>
        <fullName evidence="2">Reverse transcriptase domain-containing protein</fullName>
    </recommendedName>
</protein>
<keyword evidence="4" id="KW-1185">Reference proteome</keyword>
<organism evidence="3 4">
    <name type="scientific">Artemia franciscana</name>
    <name type="common">Brine shrimp</name>
    <name type="synonym">Artemia sanfranciscana</name>
    <dbReference type="NCBI Taxonomy" id="6661"/>
    <lineage>
        <taxon>Eukaryota</taxon>
        <taxon>Metazoa</taxon>
        <taxon>Ecdysozoa</taxon>
        <taxon>Arthropoda</taxon>
        <taxon>Crustacea</taxon>
        <taxon>Branchiopoda</taxon>
        <taxon>Anostraca</taxon>
        <taxon>Artemiidae</taxon>
        <taxon>Artemia</taxon>
    </lineage>
</organism>
<comment type="caution">
    <text evidence="3">The sequence shown here is derived from an EMBL/GenBank/DDBJ whole genome shotgun (WGS) entry which is preliminary data.</text>
</comment>
<evidence type="ECO:0000259" key="2">
    <source>
        <dbReference type="PROSITE" id="PS50878"/>
    </source>
</evidence>
<evidence type="ECO:0000313" key="4">
    <source>
        <dbReference type="Proteomes" id="UP001187531"/>
    </source>
</evidence>
<dbReference type="InterPro" id="IPR000477">
    <property type="entry name" value="RT_dom"/>
</dbReference>
<evidence type="ECO:0000313" key="3">
    <source>
        <dbReference type="EMBL" id="KAK2720618.1"/>
    </source>
</evidence>
<keyword evidence="1" id="KW-1133">Transmembrane helix</keyword>